<dbReference type="InterPro" id="IPR042522">
    <property type="entry name" value="Atg7_N_1"/>
</dbReference>
<dbReference type="PANTHER" id="PTHR47926:SF436">
    <property type="entry name" value="PENTATRICOPEPTIDE REPEAT-CONTAINING PROTEIN ELI1, CHLOROPLASTIC-LIKE ISOFORM X2"/>
    <property type="match status" value="1"/>
</dbReference>
<proteinExistence type="predicted"/>
<dbReference type="Gene3D" id="3.40.140.100">
    <property type="entry name" value="Ubiquitin-like modifier-activating enzyme ATG7 C-terminal domain"/>
    <property type="match status" value="1"/>
</dbReference>
<dbReference type="PROSITE" id="PS51375">
    <property type="entry name" value="PPR"/>
    <property type="match status" value="1"/>
</dbReference>
<feature type="domain" description="Ubiquitin-like modifier-activating enzyme Atg7 N-terminal" evidence="3">
    <location>
        <begin position="375"/>
        <end position="416"/>
    </location>
</feature>
<dbReference type="Pfam" id="PF01535">
    <property type="entry name" value="PPR"/>
    <property type="match status" value="1"/>
</dbReference>
<comment type="caution">
    <text evidence="4">The sequence shown here is derived from an EMBL/GenBank/DDBJ whole genome shotgun (WGS) entry which is preliminary data.</text>
</comment>
<protein>
    <submittedName>
        <fullName evidence="4">Pentatricopeptide repeat-containing protein ELI1, chloroplastic</fullName>
    </submittedName>
</protein>
<gene>
    <name evidence="4" type="primary">ELI1_9</name>
    <name evidence="4" type="ORF">CK203_098964</name>
</gene>
<dbReference type="Pfam" id="PF13041">
    <property type="entry name" value="PPR_2"/>
    <property type="match status" value="1"/>
</dbReference>
<dbReference type="InterPro" id="IPR002885">
    <property type="entry name" value="PPR_rpt"/>
</dbReference>
<dbReference type="GO" id="GO:0003723">
    <property type="term" value="F:RNA binding"/>
    <property type="evidence" value="ECO:0007669"/>
    <property type="project" value="InterPro"/>
</dbReference>
<sequence length="529" mass="59590">MRMRRHSLNRKLWKVGFVERKETILRKEILGSAQQQINCMLVGTCSSNCCCKYSFNLGNPLNHHLRHPLSSMASQFKPAIFHSLSTSIQSIMLISSLTKPLLPLISLGTPLSKPTPSKAFHIIPWLSISECFITTLNRVRDEVSWNSIISGCVWERKGFCGDVEFISRMLVSTYEVQFNAATMVSLLSACSTLYNYGVGRFLLASIDVNKIPLNAILVTTLIDMYSKCGNVEKAWRIFDGVSCKKLPPWNAIITGYVQHGLFEEAIDLYCLRKMERTGLQPNDVTFIGVLSACNHSRLAGHVEEAYELVQNTIIPHDSIIWGTLLSYGIIHRNLGPTDTISETITTLQDPNMGLCILLLNIYASARRWQESGAVLQFVPFQSAVDEAFWHRLSSLKLNKLGIDDSPISITGSMRHAHVLKYQIIQLFLLNHCLLNQEDSSVLSWFLLVSFADLKKRSFHYWFAFPALVLDPPATLVDLKPASQWFNLEEAELVSAACNEWRNSSSTADVPFFLVNIASNSRSTIRHLKD</sequence>
<evidence type="ECO:0000313" key="5">
    <source>
        <dbReference type="Proteomes" id="UP000288805"/>
    </source>
</evidence>
<dbReference type="InterPro" id="IPR011990">
    <property type="entry name" value="TPR-like_helical_dom_sf"/>
</dbReference>
<organism evidence="4 5">
    <name type="scientific">Vitis vinifera</name>
    <name type="common">Grape</name>
    <dbReference type="NCBI Taxonomy" id="29760"/>
    <lineage>
        <taxon>Eukaryota</taxon>
        <taxon>Viridiplantae</taxon>
        <taxon>Streptophyta</taxon>
        <taxon>Embryophyta</taxon>
        <taxon>Tracheophyta</taxon>
        <taxon>Spermatophyta</taxon>
        <taxon>Magnoliopsida</taxon>
        <taxon>eudicotyledons</taxon>
        <taxon>Gunneridae</taxon>
        <taxon>Pentapetalae</taxon>
        <taxon>rosids</taxon>
        <taxon>Vitales</taxon>
        <taxon>Vitaceae</taxon>
        <taxon>Viteae</taxon>
        <taxon>Vitis</taxon>
    </lineage>
</organism>
<dbReference type="InterPro" id="IPR032197">
    <property type="entry name" value="Atg7_N"/>
</dbReference>
<feature type="repeat" description="PPR" evidence="2">
    <location>
        <begin position="245"/>
        <end position="281"/>
    </location>
</feature>
<evidence type="ECO:0000313" key="4">
    <source>
        <dbReference type="EMBL" id="RVW27097.1"/>
    </source>
</evidence>
<dbReference type="Gene3D" id="1.25.40.10">
    <property type="entry name" value="Tetratricopeptide repeat domain"/>
    <property type="match status" value="1"/>
</dbReference>
<evidence type="ECO:0000256" key="2">
    <source>
        <dbReference type="PROSITE-ProRule" id="PRU00708"/>
    </source>
</evidence>
<dbReference type="AlphaFoldDB" id="A0A438CV68"/>
<feature type="domain" description="Ubiquitin-like modifier-activating enzyme Atg7 N-terminal" evidence="3">
    <location>
        <begin position="436"/>
        <end position="529"/>
    </location>
</feature>
<dbReference type="GO" id="GO:0009451">
    <property type="term" value="P:RNA modification"/>
    <property type="evidence" value="ECO:0007669"/>
    <property type="project" value="InterPro"/>
</dbReference>
<evidence type="ECO:0000256" key="1">
    <source>
        <dbReference type="ARBA" id="ARBA00022737"/>
    </source>
</evidence>
<name>A0A438CV68_VITVI</name>
<dbReference type="PANTHER" id="PTHR47926">
    <property type="entry name" value="PENTATRICOPEPTIDE REPEAT-CONTAINING PROTEIN"/>
    <property type="match status" value="1"/>
</dbReference>
<accession>A0A438CV68</accession>
<dbReference type="EMBL" id="QGNW01001965">
    <property type="protein sequence ID" value="RVW27097.1"/>
    <property type="molecule type" value="Genomic_DNA"/>
</dbReference>
<keyword evidence="1" id="KW-0677">Repeat</keyword>
<dbReference type="NCBIfam" id="TIGR00756">
    <property type="entry name" value="PPR"/>
    <property type="match status" value="2"/>
</dbReference>
<dbReference type="Gene3D" id="3.40.140.70">
    <property type="entry name" value="Ubiquitin-like modifier-activating enzyme ATG7 N-terminal domain"/>
    <property type="match status" value="1"/>
</dbReference>
<reference evidence="4 5" key="1">
    <citation type="journal article" date="2018" name="PLoS Genet.">
        <title>Population sequencing reveals clonal diversity and ancestral inbreeding in the grapevine cultivar Chardonnay.</title>
        <authorList>
            <person name="Roach M.J."/>
            <person name="Johnson D.L."/>
            <person name="Bohlmann J."/>
            <person name="van Vuuren H.J."/>
            <person name="Jones S.J."/>
            <person name="Pretorius I.S."/>
            <person name="Schmidt S.A."/>
            <person name="Borneman A.R."/>
        </authorList>
    </citation>
    <scope>NUCLEOTIDE SEQUENCE [LARGE SCALE GENOMIC DNA]</scope>
    <source>
        <strain evidence="5">cv. Chardonnay</strain>
        <tissue evidence="4">Leaf</tissue>
    </source>
</reference>
<evidence type="ECO:0000259" key="3">
    <source>
        <dbReference type="Pfam" id="PF16420"/>
    </source>
</evidence>
<dbReference type="InterPro" id="IPR046960">
    <property type="entry name" value="PPR_At4g14850-like_plant"/>
</dbReference>
<dbReference type="InterPro" id="IPR042523">
    <property type="entry name" value="Atg7_N_2"/>
</dbReference>
<dbReference type="Proteomes" id="UP000288805">
    <property type="component" value="Unassembled WGS sequence"/>
</dbReference>
<dbReference type="Pfam" id="PF16420">
    <property type="entry name" value="ATG7_N"/>
    <property type="match status" value="2"/>
</dbReference>